<gene>
    <name evidence="2" type="ORF">L1049_000329</name>
</gene>
<feature type="domain" description="Peptide N-acetyl-beta-D-glucosaminyl asparaginase amidase A N-terminal" evidence="1">
    <location>
        <begin position="1"/>
        <end position="92"/>
    </location>
</feature>
<dbReference type="Pfam" id="PF25156">
    <property type="entry name" value="PNGase_A_C"/>
    <property type="match status" value="1"/>
</dbReference>
<dbReference type="EMBL" id="JBBPBK010000015">
    <property type="protein sequence ID" value="KAK9268575.1"/>
    <property type="molecule type" value="Genomic_DNA"/>
</dbReference>
<evidence type="ECO:0000313" key="3">
    <source>
        <dbReference type="Proteomes" id="UP001415857"/>
    </source>
</evidence>
<dbReference type="Proteomes" id="UP001415857">
    <property type="component" value="Unassembled WGS sequence"/>
</dbReference>
<evidence type="ECO:0000259" key="1">
    <source>
        <dbReference type="Pfam" id="PF12222"/>
    </source>
</evidence>
<protein>
    <recommendedName>
        <fullName evidence="1">Peptide N-acetyl-beta-D-glucosaminyl asparaginase amidase A N-terminal domain-containing protein</fullName>
    </recommendedName>
</protein>
<dbReference type="PANTHER" id="PTHR31104">
    <property type="entry name" value="PEPTIDE-N4-(N-ACETYL-BETA-GLUCOSAMINYL)ASPARAGINE AMIDASE A PROTEIN"/>
    <property type="match status" value="1"/>
</dbReference>
<reference evidence="2 3" key="1">
    <citation type="journal article" date="2024" name="Plant J.">
        <title>Genome sequences and population genomics reveal climatic adaptation and genomic divergence between two closely related sweetgum species.</title>
        <authorList>
            <person name="Xu W.Q."/>
            <person name="Ren C.Q."/>
            <person name="Zhang X.Y."/>
            <person name="Comes H.P."/>
            <person name="Liu X.H."/>
            <person name="Li Y.G."/>
            <person name="Kettle C.J."/>
            <person name="Jalonen R."/>
            <person name="Gaisberger H."/>
            <person name="Ma Y.Z."/>
            <person name="Qiu Y.X."/>
        </authorList>
    </citation>
    <scope>NUCLEOTIDE SEQUENCE [LARGE SCALE GENOMIC DNA]</scope>
    <source>
        <strain evidence="2">Hangzhou</strain>
    </source>
</reference>
<accession>A0AAP0R4R0</accession>
<proteinExistence type="predicted"/>
<sequence>MDGETVGAIWPFTVIYTGGINPLLWRPITGIGSFDLPSYDIEITPFLGTILDGKTHEFGFSVTNALDVWYIDANLHLWLDSESTKTEGKLLTRNTLPPLVSVVSDFKGLNGTFLTSASRSISSTGWVKSSHGNITTRSAQDFNYSNKMVMGNDGNLQIVIQIIDFIDTVYAKLPSSTYLIKSFKRFPLYIYADDLDQEDGSYVSLANITLGFYEERSKSTGVGFSMSSLKNLQNAQGYMLVVDDSVVSGLGSTQEAYNYDDSKFCYFRNVSSSNYTIIFDKVGNTCSKRRQSHLGFGFSRWWSTPSRSSI</sequence>
<name>A0AAP0R4R0_LIQFO</name>
<comment type="caution">
    <text evidence="2">The sequence shown here is derived from an EMBL/GenBank/DDBJ whole genome shotgun (WGS) entry which is preliminary data.</text>
</comment>
<dbReference type="Pfam" id="PF12222">
    <property type="entry name" value="PNGaseA"/>
    <property type="match status" value="1"/>
</dbReference>
<keyword evidence="3" id="KW-1185">Reference proteome</keyword>
<organism evidence="2 3">
    <name type="scientific">Liquidambar formosana</name>
    <name type="common">Formosan gum</name>
    <dbReference type="NCBI Taxonomy" id="63359"/>
    <lineage>
        <taxon>Eukaryota</taxon>
        <taxon>Viridiplantae</taxon>
        <taxon>Streptophyta</taxon>
        <taxon>Embryophyta</taxon>
        <taxon>Tracheophyta</taxon>
        <taxon>Spermatophyta</taxon>
        <taxon>Magnoliopsida</taxon>
        <taxon>eudicotyledons</taxon>
        <taxon>Gunneridae</taxon>
        <taxon>Pentapetalae</taxon>
        <taxon>Saxifragales</taxon>
        <taxon>Altingiaceae</taxon>
        <taxon>Liquidambar</taxon>
    </lineage>
</organism>
<evidence type="ECO:0000313" key="2">
    <source>
        <dbReference type="EMBL" id="KAK9268575.1"/>
    </source>
</evidence>
<dbReference type="InterPro" id="IPR056948">
    <property type="entry name" value="PNGaseA_N"/>
</dbReference>
<dbReference type="InterPro" id="IPR021102">
    <property type="entry name" value="PNGase_A"/>
</dbReference>
<dbReference type="AlphaFoldDB" id="A0AAP0R4R0"/>